<dbReference type="Pfam" id="PF00201">
    <property type="entry name" value="UDPGT"/>
    <property type="match status" value="2"/>
</dbReference>
<dbReference type="SUPFAM" id="SSF53756">
    <property type="entry name" value="UDP-Glycosyltransferase/glycogen phosphorylase"/>
    <property type="match status" value="1"/>
</dbReference>
<evidence type="ECO:0000256" key="8">
    <source>
        <dbReference type="ARBA" id="ARBA00022824"/>
    </source>
</evidence>
<organism evidence="12 13">
    <name type="scientific">Diceros bicornis minor</name>
    <name type="common">South-central black rhinoceros</name>
    <dbReference type="NCBI Taxonomy" id="77932"/>
    <lineage>
        <taxon>Eukaryota</taxon>
        <taxon>Metazoa</taxon>
        <taxon>Chordata</taxon>
        <taxon>Craniata</taxon>
        <taxon>Vertebrata</taxon>
        <taxon>Euteleostomi</taxon>
        <taxon>Mammalia</taxon>
        <taxon>Eutheria</taxon>
        <taxon>Laurasiatheria</taxon>
        <taxon>Perissodactyla</taxon>
        <taxon>Rhinocerotidae</taxon>
        <taxon>Diceros</taxon>
    </lineage>
</organism>
<keyword evidence="10" id="KW-0472">Membrane</keyword>
<dbReference type="GO" id="GO:0015020">
    <property type="term" value="F:glucuronosyltransferase activity"/>
    <property type="evidence" value="ECO:0007669"/>
    <property type="project" value="UniProtKB-EC"/>
</dbReference>
<evidence type="ECO:0000256" key="1">
    <source>
        <dbReference type="ARBA" id="ARBA00004389"/>
    </source>
</evidence>
<dbReference type="PANTHER" id="PTHR48043:SF12">
    <property type="entry name" value="UDP-GLUCURONOSYLTRANSFERASE 2B4"/>
    <property type="match status" value="1"/>
</dbReference>
<keyword evidence="4" id="KW-0328">Glycosyltransferase</keyword>
<accession>A0A7J7FFK4</accession>
<evidence type="ECO:0000256" key="11">
    <source>
        <dbReference type="ARBA" id="ARBA00023180"/>
    </source>
</evidence>
<evidence type="ECO:0000313" key="12">
    <source>
        <dbReference type="EMBL" id="KAF5926833.1"/>
    </source>
</evidence>
<sequence>MKTILDELAQRCHEVSVLTSSAALLVDPSKASAIKSEIYPTSLTKHDYEVLFRNLINKGTEYSDCIEKLCKDVVVNKKLITKLQESRFDVLLADAIGPCGELRAELLKISLVYSLRFSPGYTIEKYSGGLPFPPSIVPVVMSELSDQMTFMEKTKNMIYVLYFDFWFQTFNERNNLFNSVAMVLLFYDGTNLSPQEMEESTQMSGDNGIVVFTLRSMVINMTEERAGVIASALDQIPQKVRPSSLYWATTSSVC</sequence>
<evidence type="ECO:0000256" key="2">
    <source>
        <dbReference type="ARBA" id="ARBA00009995"/>
    </source>
</evidence>
<evidence type="ECO:0000256" key="3">
    <source>
        <dbReference type="ARBA" id="ARBA00012544"/>
    </source>
</evidence>
<name>A0A7J7FFK4_DICBM</name>
<comment type="similarity">
    <text evidence="2">Belongs to the UDP-glycosyltransferase family.</text>
</comment>
<reference evidence="12 13" key="1">
    <citation type="journal article" date="2020" name="Mol. Biol. Evol.">
        <title>Interspecific Gene Flow and the Evolution of Specialization in Black and White Rhinoceros.</title>
        <authorList>
            <person name="Moodley Y."/>
            <person name="Westbury M.V."/>
            <person name="Russo I.M."/>
            <person name="Gopalakrishnan S."/>
            <person name="Rakotoarivelo A."/>
            <person name="Olsen R.A."/>
            <person name="Prost S."/>
            <person name="Tunstall T."/>
            <person name="Ryder O.A."/>
            <person name="Dalen L."/>
            <person name="Bruford M.W."/>
        </authorList>
    </citation>
    <scope>NUCLEOTIDE SEQUENCE [LARGE SCALE GENOMIC DNA]</scope>
    <source>
        <strain evidence="12">SBR-YM</strain>
        <tissue evidence="12">Skin</tissue>
    </source>
</reference>
<keyword evidence="6" id="KW-0812">Transmembrane</keyword>
<proteinExistence type="inferred from homology"/>
<protein>
    <recommendedName>
        <fullName evidence="3">glucuronosyltransferase</fullName>
        <ecNumber evidence="3">2.4.1.17</ecNumber>
    </recommendedName>
</protein>
<comment type="caution">
    <text evidence="12">The sequence shown here is derived from an EMBL/GenBank/DDBJ whole genome shotgun (WGS) entry which is preliminary data.</text>
</comment>
<dbReference type="PANTHER" id="PTHR48043">
    <property type="entry name" value="EG:EG0003.4 PROTEIN-RELATED"/>
    <property type="match status" value="1"/>
</dbReference>
<keyword evidence="7" id="KW-0732">Signal</keyword>
<evidence type="ECO:0000256" key="10">
    <source>
        <dbReference type="ARBA" id="ARBA00023136"/>
    </source>
</evidence>
<dbReference type="GO" id="GO:0005789">
    <property type="term" value="C:endoplasmic reticulum membrane"/>
    <property type="evidence" value="ECO:0007669"/>
    <property type="project" value="UniProtKB-SubCell"/>
</dbReference>
<dbReference type="EMBL" id="JACDTQ010000745">
    <property type="protein sequence ID" value="KAF5926833.1"/>
    <property type="molecule type" value="Genomic_DNA"/>
</dbReference>
<keyword evidence="11" id="KW-0325">Glycoprotein</keyword>
<dbReference type="InterPro" id="IPR050271">
    <property type="entry name" value="UDP-glycosyltransferase"/>
</dbReference>
<keyword evidence="8" id="KW-0256">Endoplasmic reticulum</keyword>
<evidence type="ECO:0000256" key="9">
    <source>
        <dbReference type="ARBA" id="ARBA00022989"/>
    </source>
</evidence>
<dbReference type="Proteomes" id="UP000551758">
    <property type="component" value="Unassembled WGS sequence"/>
</dbReference>
<comment type="subcellular location">
    <subcellularLocation>
        <location evidence="1">Endoplasmic reticulum membrane</location>
        <topology evidence="1">Single-pass membrane protein</topology>
    </subcellularLocation>
</comment>
<gene>
    <name evidence="12" type="ORF">HPG69_001464</name>
</gene>
<evidence type="ECO:0000313" key="13">
    <source>
        <dbReference type="Proteomes" id="UP000551758"/>
    </source>
</evidence>
<keyword evidence="5" id="KW-0808">Transferase</keyword>
<evidence type="ECO:0000256" key="4">
    <source>
        <dbReference type="ARBA" id="ARBA00022676"/>
    </source>
</evidence>
<keyword evidence="13" id="KW-1185">Reference proteome</keyword>
<evidence type="ECO:0000256" key="7">
    <source>
        <dbReference type="ARBA" id="ARBA00022729"/>
    </source>
</evidence>
<keyword evidence="9" id="KW-1133">Transmembrane helix</keyword>
<evidence type="ECO:0000256" key="5">
    <source>
        <dbReference type="ARBA" id="ARBA00022679"/>
    </source>
</evidence>
<dbReference type="InterPro" id="IPR002213">
    <property type="entry name" value="UDP_glucos_trans"/>
</dbReference>
<dbReference type="AlphaFoldDB" id="A0A7J7FFK4"/>
<dbReference type="EC" id="2.4.1.17" evidence="3"/>
<evidence type="ECO:0000256" key="6">
    <source>
        <dbReference type="ARBA" id="ARBA00022692"/>
    </source>
</evidence>